<dbReference type="SMART" id="SM00052">
    <property type="entry name" value="EAL"/>
    <property type="match status" value="1"/>
</dbReference>
<proteinExistence type="predicted"/>
<dbReference type="RefSeq" id="WP_305928431.1">
    <property type="nucleotide sequence ID" value="NZ_JAVAIL010000001.1"/>
</dbReference>
<dbReference type="Pfam" id="PF01590">
    <property type="entry name" value="GAF"/>
    <property type="match status" value="1"/>
</dbReference>
<dbReference type="Proteomes" id="UP001235664">
    <property type="component" value="Unassembled WGS sequence"/>
</dbReference>
<dbReference type="InterPro" id="IPR003018">
    <property type="entry name" value="GAF"/>
</dbReference>
<feature type="domain" description="EAL" evidence="1">
    <location>
        <begin position="172"/>
        <end position="414"/>
    </location>
</feature>
<dbReference type="Pfam" id="PF00563">
    <property type="entry name" value="EAL"/>
    <property type="match status" value="1"/>
</dbReference>
<dbReference type="SMART" id="SM00065">
    <property type="entry name" value="GAF"/>
    <property type="match status" value="1"/>
</dbReference>
<dbReference type="SUPFAM" id="SSF141868">
    <property type="entry name" value="EAL domain-like"/>
    <property type="match status" value="1"/>
</dbReference>
<comment type="caution">
    <text evidence="2">The sequence shown here is derived from an EMBL/GenBank/DDBJ whole genome shotgun (WGS) entry which is preliminary data.</text>
</comment>
<evidence type="ECO:0000259" key="1">
    <source>
        <dbReference type="PROSITE" id="PS50883"/>
    </source>
</evidence>
<dbReference type="InterPro" id="IPR050706">
    <property type="entry name" value="Cyclic-di-GMP_PDE-like"/>
</dbReference>
<organism evidence="2 3">
    <name type="scientific">Qipengyuania benthica</name>
    <dbReference type="NCBI Taxonomy" id="3067651"/>
    <lineage>
        <taxon>Bacteria</taxon>
        <taxon>Pseudomonadati</taxon>
        <taxon>Pseudomonadota</taxon>
        <taxon>Alphaproteobacteria</taxon>
        <taxon>Sphingomonadales</taxon>
        <taxon>Erythrobacteraceae</taxon>
        <taxon>Qipengyuania</taxon>
    </lineage>
</organism>
<keyword evidence="3" id="KW-1185">Reference proteome</keyword>
<dbReference type="Gene3D" id="3.30.450.40">
    <property type="match status" value="1"/>
</dbReference>
<dbReference type="Gene3D" id="3.20.20.450">
    <property type="entry name" value="EAL domain"/>
    <property type="match status" value="1"/>
</dbReference>
<name>A0ABT9H4P0_9SPHN</name>
<accession>A0ABT9H4P0</accession>
<protein>
    <submittedName>
        <fullName evidence="2">EAL domain-containing protein</fullName>
    </submittedName>
</protein>
<dbReference type="InterPro" id="IPR029016">
    <property type="entry name" value="GAF-like_dom_sf"/>
</dbReference>
<evidence type="ECO:0000313" key="3">
    <source>
        <dbReference type="Proteomes" id="UP001235664"/>
    </source>
</evidence>
<reference evidence="2 3" key="1">
    <citation type="submission" date="2023-08" db="EMBL/GenBank/DDBJ databases">
        <title>genomic of DY56.</title>
        <authorList>
            <person name="Wang Y."/>
        </authorList>
    </citation>
    <scope>NUCLEOTIDE SEQUENCE [LARGE SCALE GENOMIC DNA]</scope>
    <source>
        <strain evidence="2 3">DY56-A-20</strain>
    </source>
</reference>
<dbReference type="CDD" id="cd01948">
    <property type="entry name" value="EAL"/>
    <property type="match status" value="1"/>
</dbReference>
<dbReference type="PANTHER" id="PTHR33121">
    <property type="entry name" value="CYCLIC DI-GMP PHOSPHODIESTERASE PDEF"/>
    <property type="match status" value="1"/>
</dbReference>
<dbReference type="SUPFAM" id="SSF55781">
    <property type="entry name" value="GAF domain-like"/>
    <property type="match status" value="1"/>
</dbReference>
<dbReference type="InterPro" id="IPR035919">
    <property type="entry name" value="EAL_sf"/>
</dbReference>
<dbReference type="InterPro" id="IPR001633">
    <property type="entry name" value="EAL_dom"/>
</dbReference>
<dbReference type="PROSITE" id="PS50883">
    <property type="entry name" value="EAL"/>
    <property type="match status" value="1"/>
</dbReference>
<dbReference type="PANTHER" id="PTHR33121:SF76">
    <property type="entry name" value="SIGNALING PROTEIN"/>
    <property type="match status" value="1"/>
</dbReference>
<evidence type="ECO:0000313" key="2">
    <source>
        <dbReference type="EMBL" id="MDP4538289.1"/>
    </source>
</evidence>
<gene>
    <name evidence="2" type="ORF">Q9K01_01430</name>
</gene>
<dbReference type="EMBL" id="JAVAIL010000001">
    <property type="protein sequence ID" value="MDP4538289.1"/>
    <property type="molecule type" value="Genomic_DNA"/>
</dbReference>
<sequence length="434" mass="46936">MGRPSDDREDTLALLYESGNGGRGDTVAKRALRAMRRHLDLQVAYVSEFVGDMAVYREVDAPGLEHLIKPGDERSLDEVYCRHILAGRLPELIPDTARFPLAAAMPITAAIPIGAHISVPLMMPDGETYGMFCCLGPEADESLNPRDLAMMKSFAELTAFEIARERQSSRKLEATHARIRAVIADEQFAMAFQPIWSLAADRPIGFEALSRFAPEPVRSPDVWFAEAEAAGLRNDLELAAIHRALDESHVLPAHAYIALNASPATVAAGNLGDIVARARGRQIVLEITEHAHIEDYASFAEALAPLRAQGVRLAIDDAGAGYSSLRHILQLTPDLIKLDRALVAGIGLDRSRRAMVAALLAFARETAADIVAEGVETASELAMLRSLGIDLLQGYHLGRPVSGAETFLKFGDRDPAGGARASDRAARLNKRDAA</sequence>